<organism evidence="1 2">
    <name type="scientific">Lactuca saligna</name>
    <name type="common">Willowleaf lettuce</name>
    <dbReference type="NCBI Taxonomy" id="75948"/>
    <lineage>
        <taxon>Eukaryota</taxon>
        <taxon>Viridiplantae</taxon>
        <taxon>Streptophyta</taxon>
        <taxon>Embryophyta</taxon>
        <taxon>Tracheophyta</taxon>
        <taxon>Spermatophyta</taxon>
        <taxon>Magnoliopsida</taxon>
        <taxon>eudicotyledons</taxon>
        <taxon>Gunneridae</taxon>
        <taxon>Pentapetalae</taxon>
        <taxon>asterids</taxon>
        <taxon>campanulids</taxon>
        <taxon>Asterales</taxon>
        <taxon>Asteraceae</taxon>
        <taxon>Cichorioideae</taxon>
        <taxon>Cichorieae</taxon>
        <taxon>Lactucinae</taxon>
        <taxon>Lactuca</taxon>
    </lineage>
</organism>
<evidence type="ECO:0000313" key="1">
    <source>
        <dbReference type="EMBL" id="CAI9269850.1"/>
    </source>
</evidence>
<protein>
    <submittedName>
        <fullName evidence="1">Uncharacterized protein</fullName>
    </submittedName>
</protein>
<reference evidence="1" key="1">
    <citation type="submission" date="2023-04" db="EMBL/GenBank/DDBJ databases">
        <authorList>
            <person name="Vijverberg K."/>
            <person name="Xiong W."/>
            <person name="Schranz E."/>
        </authorList>
    </citation>
    <scope>NUCLEOTIDE SEQUENCE</scope>
</reference>
<sequence length="138" mass="15878">MHASADGGLDTQSVDIKLFNNIVAQQKRVSELCDIELIERSLETFLVEYLRMILLSRPCALNQGESLKIHLVRKKTEYKYPKIIFSHDLIKYGYTKWIQIQDIIAKHKGIHSQEVKFGLQQLTNKVKRLNLVPSATPS</sequence>
<dbReference type="Proteomes" id="UP001177003">
    <property type="component" value="Chromosome 1"/>
</dbReference>
<accession>A0AA35Y984</accession>
<evidence type="ECO:0000313" key="2">
    <source>
        <dbReference type="Proteomes" id="UP001177003"/>
    </source>
</evidence>
<dbReference type="AlphaFoldDB" id="A0AA35Y984"/>
<gene>
    <name evidence="1" type="ORF">LSALG_LOCUS10200</name>
</gene>
<proteinExistence type="predicted"/>
<name>A0AA35Y984_LACSI</name>
<keyword evidence="2" id="KW-1185">Reference proteome</keyword>
<dbReference type="EMBL" id="OX465077">
    <property type="protein sequence ID" value="CAI9269850.1"/>
    <property type="molecule type" value="Genomic_DNA"/>
</dbReference>